<proteinExistence type="predicted"/>
<dbReference type="EMBL" id="AP012547">
    <property type="protein sequence ID" value="BAO29443.1"/>
    <property type="molecule type" value="Genomic_DNA"/>
</dbReference>
<keyword evidence="2" id="KW-1185">Reference proteome</keyword>
<dbReference type="AlphaFoldDB" id="W0SHP7"/>
<sequence length="103" mass="11433">MAETPRRVIPIAQAKVVSPEDALLKDGWVRQTTIGEPRLSEIVQNYKAMGFEVHVEEFKTEGTGSEGCNTCFDAGQEMGFMYGTVYVRKRGEPAGNDIDSELF</sequence>
<dbReference type="Proteomes" id="UP000031637">
    <property type="component" value="Chromosome"/>
</dbReference>
<organism evidence="1 2">
    <name type="scientific">Sulfuritalea hydrogenivorans sk43H</name>
    <dbReference type="NCBI Taxonomy" id="1223802"/>
    <lineage>
        <taxon>Bacteria</taxon>
        <taxon>Pseudomonadati</taxon>
        <taxon>Pseudomonadota</taxon>
        <taxon>Betaproteobacteria</taxon>
        <taxon>Nitrosomonadales</taxon>
        <taxon>Sterolibacteriaceae</taxon>
        <taxon>Sulfuritalea</taxon>
    </lineage>
</organism>
<dbReference type="STRING" id="1223802.SUTH_01650"/>
<dbReference type="OrthoDB" id="9182075at2"/>
<dbReference type="RefSeq" id="WP_041098446.1">
    <property type="nucleotide sequence ID" value="NZ_AP012547.1"/>
</dbReference>
<evidence type="ECO:0000313" key="2">
    <source>
        <dbReference type="Proteomes" id="UP000031637"/>
    </source>
</evidence>
<gene>
    <name evidence="1" type="ORF">SUTH_01650</name>
</gene>
<accession>W0SHP7</accession>
<dbReference type="HOGENOM" id="CLU_2262405_0_0_4"/>
<reference evidence="1 2" key="1">
    <citation type="journal article" date="2014" name="Syst. Appl. Microbiol.">
        <title>Complete genomes of freshwater sulfur oxidizers Sulfuricella denitrificans skB26 and Sulfuritalea hydrogenivorans sk43H: genetic insights into the sulfur oxidation pathway of betaproteobacteria.</title>
        <authorList>
            <person name="Watanabe T."/>
            <person name="Kojima H."/>
            <person name="Fukui M."/>
        </authorList>
    </citation>
    <scope>NUCLEOTIDE SEQUENCE [LARGE SCALE GENOMIC DNA]</scope>
    <source>
        <strain evidence="1">DSM22779</strain>
    </source>
</reference>
<evidence type="ECO:0000313" key="1">
    <source>
        <dbReference type="EMBL" id="BAO29443.1"/>
    </source>
</evidence>
<dbReference type="KEGG" id="shd:SUTH_01650"/>
<name>W0SHP7_9PROT</name>
<protein>
    <submittedName>
        <fullName evidence="1">Uncharacterized protein</fullName>
    </submittedName>
</protein>